<gene>
    <name evidence="2" type="ORF">PVC01_000044800</name>
</gene>
<keyword evidence="1" id="KW-0472">Membrane</keyword>
<dbReference type="VEuPathDB" id="PlasmoDB:PVP01_0002430"/>
<evidence type="ECO:0000313" key="3">
    <source>
        <dbReference type="Proteomes" id="UP000305196"/>
    </source>
</evidence>
<dbReference type="Proteomes" id="UP000305196">
    <property type="component" value="Unassembled WGS sequence"/>
</dbReference>
<keyword evidence="1" id="KW-1133">Transmembrane helix</keyword>
<sequence>METSVGDEEYNLDEIFPTYKRDFDSVTENGIDQYKENCDKISKKFCPECEENFLAPCQKLIHYLKHIKKQSPVDIDIQSCKYFSYILKNELLNVKKTCDSTEECYKKLYNSYETKSDGIDVCKDYIKEINGKIFEKFQNLDSLYDNFYKFTKKKNEEDNRECHLGIECSEKYNEHIKLCHEASHIGFCKALDKFKNTYNNHMKDESKCENVPRYLNSPFGMDGRSIFFTSLITIFAMSIIIFTVYKFTPVYSWLHSILRRKSNIRNDLYEESRNLKNNANIKKLNSKNSPLNIQYYSSENS</sequence>
<dbReference type="VEuPathDB" id="PlasmoDB:PVX_057690"/>
<proteinExistence type="predicted"/>
<reference evidence="2 3" key="1">
    <citation type="submission" date="2016-07" db="EMBL/GenBank/DDBJ databases">
        <authorList>
            <consortium name="Pathogen Informatics"/>
        </authorList>
    </citation>
    <scope>NUCLEOTIDE SEQUENCE [LARGE SCALE GENOMIC DNA]</scope>
</reference>
<evidence type="ECO:0000256" key="1">
    <source>
        <dbReference type="SAM" id="Phobius"/>
    </source>
</evidence>
<organism evidence="2 3">
    <name type="scientific">Plasmodium vivax</name>
    <name type="common">malaria parasite P. vivax</name>
    <dbReference type="NCBI Taxonomy" id="5855"/>
    <lineage>
        <taxon>Eukaryota</taxon>
        <taxon>Sar</taxon>
        <taxon>Alveolata</taxon>
        <taxon>Apicomplexa</taxon>
        <taxon>Aconoidasida</taxon>
        <taxon>Haemosporida</taxon>
        <taxon>Plasmodiidae</taxon>
        <taxon>Plasmodium</taxon>
        <taxon>Plasmodium (Plasmodium)</taxon>
    </lineage>
</organism>
<dbReference type="AlphaFoldDB" id="A0A1G4E517"/>
<evidence type="ECO:0008006" key="4">
    <source>
        <dbReference type="Google" id="ProtNLM"/>
    </source>
</evidence>
<feature type="transmembrane region" description="Helical" evidence="1">
    <location>
        <begin position="226"/>
        <end position="245"/>
    </location>
</feature>
<dbReference type="VEuPathDB" id="PlasmoDB:PVW1_000009500"/>
<protein>
    <recommendedName>
        <fullName evidence="4">VIR protein</fullName>
    </recommendedName>
</protein>
<accession>A0A1G4E517</accession>
<name>A0A1G4E517_PLAVI</name>
<evidence type="ECO:0000313" key="2">
    <source>
        <dbReference type="EMBL" id="SCA81833.1"/>
    </source>
</evidence>
<keyword evidence="1" id="KW-0812">Transmembrane</keyword>
<dbReference type="EMBL" id="FLYI01000110">
    <property type="protein sequence ID" value="SCA81833.1"/>
    <property type="molecule type" value="Genomic_DNA"/>
</dbReference>
<dbReference type="VEuPathDB" id="PlasmoDB:PVPAM_010008100"/>